<evidence type="ECO:0000313" key="2">
    <source>
        <dbReference type="EMBL" id="GGE10167.1"/>
    </source>
</evidence>
<organism evidence="2 3">
    <name type="scientific">Psychroflexus salis</name>
    <dbReference type="NCBI Taxonomy" id="1526574"/>
    <lineage>
        <taxon>Bacteria</taxon>
        <taxon>Pseudomonadati</taxon>
        <taxon>Bacteroidota</taxon>
        <taxon>Flavobacteriia</taxon>
        <taxon>Flavobacteriales</taxon>
        <taxon>Flavobacteriaceae</taxon>
        <taxon>Psychroflexus</taxon>
    </lineage>
</organism>
<protein>
    <recommendedName>
        <fullName evidence="1">Chalcone isomerase domain-containing protein</fullName>
    </recommendedName>
</protein>
<sequence>MAIERGFKKSQQNNYTKYKNKVENIVDKIEGEIEKNDVVDLVYLPSGQTKFYLNDRYLGRILGIDFKQALFSIWLSENCIDQELKNQIIKGT</sequence>
<evidence type="ECO:0000313" key="3">
    <source>
        <dbReference type="Proteomes" id="UP000599688"/>
    </source>
</evidence>
<name>A0A916ZR88_9FLAO</name>
<dbReference type="InterPro" id="IPR016087">
    <property type="entry name" value="Chalcone_isomerase"/>
</dbReference>
<proteinExistence type="predicted"/>
<feature type="domain" description="Chalcone isomerase" evidence="1">
    <location>
        <begin position="2"/>
        <end position="88"/>
    </location>
</feature>
<dbReference type="EMBL" id="BMGL01000005">
    <property type="protein sequence ID" value="GGE10167.1"/>
    <property type="molecule type" value="Genomic_DNA"/>
</dbReference>
<evidence type="ECO:0000259" key="1">
    <source>
        <dbReference type="Pfam" id="PF16036"/>
    </source>
</evidence>
<dbReference type="AlphaFoldDB" id="A0A916ZR88"/>
<accession>A0A916ZR88</accession>
<dbReference type="Proteomes" id="UP000599688">
    <property type="component" value="Unassembled WGS sequence"/>
</dbReference>
<gene>
    <name evidence="2" type="ORF">GCM10010831_09580</name>
</gene>
<comment type="caution">
    <text evidence="2">The sequence shown here is derived from an EMBL/GenBank/DDBJ whole genome shotgun (WGS) entry which is preliminary data.</text>
</comment>
<keyword evidence="3" id="KW-1185">Reference proteome</keyword>
<reference evidence="2 3" key="1">
    <citation type="journal article" date="2014" name="Int. J. Syst. Evol. Microbiol.">
        <title>Complete genome sequence of Corynebacterium casei LMG S-19264T (=DSM 44701T), isolated from a smear-ripened cheese.</title>
        <authorList>
            <consortium name="US DOE Joint Genome Institute (JGI-PGF)"/>
            <person name="Walter F."/>
            <person name="Albersmeier A."/>
            <person name="Kalinowski J."/>
            <person name="Ruckert C."/>
        </authorList>
    </citation>
    <scope>NUCLEOTIDE SEQUENCE [LARGE SCALE GENOMIC DNA]</scope>
    <source>
        <strain evidence="2 3">CGMCC 1.12925</strain>
    </source>
</reference>
<dbReference type="Pfam" id="PF16036">
    <property type="entry name" value="Chalcone_3"/>
    <property type="match status" value="1"/>
</dbReference>